<accession>L7JZC5</accession>
<sequence length="35" mass="4153">VQLNDMICDVDAKIRAEFEDLKSFTTDTEIIFFKR</sequence>
<reference evidence="1 2" key="1">
    <citation type="journal article" date="2012" name="PLoS Pathog.">
        <title>The genome of the obligate intracellular parasite Trachipleistophora hominis: new insights into microsporidian genome dynamics and reductive evolution.</title>
        <authorList>
            <person name="Heinz E."/>
            <person name="Williams T.A."/>
            <person name="Nakjang S."/>
            <person name="Noel C.J."/>
            <person name="Swan D.C."/>
            <person name="Goldberg A.V."/>
            <person name="Harris S.R."/>
            <person name="Weinmaier T."/>
            <person name="Markert S."/>
            <person name="Becher D."/>
            <person name="Bernhardt J."/>
            <person name="Dagan T."/>
            <person name="Hacker C."/>
            <person name="Lucocq J.M."/>
            <person name="Schweder T."/>
            <person name="Rattei T."/>
            <person name="Hall N."/>
            <person name="Hirt R.P."/>
            <person name="Embley T.M."/>
        </authorList>
    </citation>
    <scope>NUCLEOTIDE SEQUENCE [LARGE SCALE GENOMIC DNA]</scope>
</reference>
<proteinExistence type="predicted"/>
<organism evidence="1 2">
    <name type="scientific">Trachipleistophora hominis</name>
    <name type="common">Microsporidian parasite</name>
    <dbReference type="NCBI Taxonomy" id="72359"/>
    <lineage>
        <taxon>Eukaryota</taxon>
        <taxon>Fungi</taxon>
        <taxon>Fungi incertae sedis</taxon>
        <taxon>Microsporidia</taxon>
        <taxon>Pleistophoridae</taxon>
        <taxon>Trachipleistophora</taxon>
    </lineage>
</organism>
<evidence type="ECO:0000313" key="1">
    <source>
        <dbReference type="EMBL" id="ELQ76808.1"/>
    </source>
</evidence>
<feature type="non-terminal residue" evidence="1">
    <location>
        <position position="1"/>
    </location>
</feature>
<keyword evidence="2" id="KW-1185">Reference proteome</keyword>
<dbReference type="EMBL" id="JH993813">
    <property type="protein sequence ID" value="ELQ76808.1"/>
    <property type="molecule type" value="Genomic_DNA"/>
</dbReference>
<name>L7JZC5_TRAHO</name>
<dbReference type="AlphaFoldDB" id="L7JZC5"/>
<dbReference type="Proteomes" id="UP000011185">
    <property type="component" value="Unassembled WGS sequence"/>
</dbReference>
<evidence type="ECO:0000313" key="2">
    <source>
        <dbReference type="Proteomes" id="UP000011185"/>
    </source>
</evidence>
<gene>
    <name evidence="1" type="ORF">THOM_0197</name>
</gene>
<protein>
    <submittedName>
        <fullName evidence="1">Uncharacterized protein</fullName>
    </submittedName>
</protein>
<dbReference type="HOGENOM" id="CLU_3371050_0_0_1"/>
<dbReference type="InParanoid" id="L7JZC5"/>
<dbReference type="VEuPathDB" id="MicrosporidiaDB:THOM_0197"/>